<evidence type="ECO:0000313" key="2">
    <source>
        <dbReference type="Proteomes" id="UP000286482"/>
    </source>
</evidence>
<dbReference type="AlphaFoldDB" id="A0A420ENN1"/>
<dbReference type="OrthoDB" id="117888at2"/>
<organism evidence="1 2">
    <name type="scientific">Alginatibacterium sediminis</name>
    <dbReference type="NCBI Taxonomy" id="2164068"/>
    <lineage>
        <taxon>Bacteria</taxon>
        <taxon>Pseudomonadati</taxon>
        <taxon>Pseudomonadota</taxon>
        <taxon>Gammaproteobacteria</taxon>
        <taxon>Alteromonadales</taxon>
        <taxon>Alteromonadaceae</taxon>
        <taxon>Alginatibacterium</taxon>
    </lineage>
</organism>
<dbReference type="Proteomes" id="UP000286482">
    <property type="component" value="Unassembled WGS sequence"/>
</dbReference>
<evidence type="ECO:0000313" key="1">
    <source>
        <dbReference type="EMBL" id="RKF22312.1"/>
    </source>
</evidence>
<accession>A0A420ENN1</accession>
<dbReference type="EMBL" id="RAQO01000001">
    <property type="protein sequence ID" value="RKF22312.1"/>
    <property type="molecule type" value="Genomic_DNA"/>
</dbReference>
<keyword evidence="2" id="KW-1185">Reference proteome</keyword>
<gene>
    <name evidence="1" type="ORF">DBZ36_01155</name>
</gene>
<proteinExistence type="predicted"/>
<comment type="caution">
    <text evidence="1">The sequence shown here is derived from an EMBL/GenBank/DDBJ whole genome shotgun (WGS) entry which is preliminary data.</text>
</comment>
<protein>
    <submittedName>
        <fullName evidence="1">DUF2384 domain-containing protein</fullName>
    </submittedName>
</protein>
<name>A0A420ENN1_9ALTE</name>
<reference evidence="1 2" key="1">
    <citation type="submission" date="2018-09" db="EMBL/GenBank/DDBJ databases">
        <authorList>
            <person name="Wang Z."/>
        </authorList>
    </citation>
    <scope>NUCLEOTIDE SEQUENCE [LARGE SCALE GENOMIC DNA]</scope>
    <source>
        <strain evidence="1 2">ALS 81</strain>
    </source>
</reference>
<sequence>MSVAGFKAANRILLSWGSSPQQIQSILKVSSVIYDQYNSNPESVKLDEEQLIRISYLLNIHQAIRLTFENQENVTGFMRMENGNTFFEGRKPIDIISSGNIDDLYEVACRVEAITL</sequence>